<protein>
    <recommendedName>
        <fullName evidence="2">(5-formylfuran-3-yl)methyl phosphate synthase</fullName>
        <ecNumber evidence="2">4.2.3.153</ecNumber>
    </recommendedName>
    <alternativeName>
        <fullName evidence="5">4-(hydroxymethyl)-2-furancarboxaldehyde-phosphate synthase</fullName>
    </alternativeName>
</protein>
<evidence type="ECO:0000256" key="6">
    <source>
        <dbReference type="ARBA" id="ARBA00047628"/>
    </source>
</evidence>
<evidence type="ECO:0000256" key="7">
    <source>
        <dbReference type="PIRSR" id="PIRSR015957-1"/>
    </source>
</evidence>
<accession>A0A2K8UJD9</accession>
<evidence type="ECO:0000256" key="1">
    <source>
        <dbReference type="ARBA" id="ARBA00003810"/>
    </source>
</evidence>
<dbReference type="RefSeq" id="WP_100923300.1">
    <property type="nucleotide sequence ID" value="NZ_CP020372.1"/>
</dbReference>
<evidence type="ECO:0000256" key="2">
    <source>
        <dbReference type="ARBA" id="ARBA00012553"/>
    </source>
</evidence>
<proteinExistence type="predicted"/>
<dbReference type="OrthoDB" id="2111523at2"/>
<keyword evidence="8" id="KW-0614">Plasmid</keyword>
<keyword evidence="3" id="KW-0456">Lyase</keyword>
<dbReference type="EMBL" id="CP020372">
    <property type="protein sequence ID" value="AUB85696.1"/>
    <property type="molecule type" value="Genomic_DNA"/>
</dbReference>
<feature type="active site" description="Proton acceptor" evidence="7">
    <location>
        <position position="86"/>
    </location>
</feature>
<dbReference type="SUPFAM" id="SSF51366">
    <property type="entry name" value="Ribulose-phoshate binding barrel"/>
    <property type="match status" value="1"/>
</dbReference>
<evidence type="ECO:0000256" key="3">
    <source>
        <dbReference type="ARBA" id="ARBA00023239"/>
    </source>
</evidence>
<comment type="catalytic activity">
    <reaction evidence="6">
        <text>2 D-glyceraldehyde 3-phosphate = 4-(hydroxymethyl)-2-furancarboxaldehyde phosphate + phosphate + 2 H2O</text>
        <dbReference type="Rhea" id="RHEA:43536"/>
        <dbReference type="ChEBI" id="CHEBI:15377"/>
        <dbReference type="ChEBI" id="CHEBI:43474"/>
        <dbReference type="ChEBI" id="CHEBI:59776"/>
        <dbReference type="ChEBI" id="CHEBI:83407"/>
        <dbReference type="EC" id="4.2.3.153"/>
    </reaction>
</comment>
<geneLocation type="plasmid" evidence="9">
    <name>pts485</name>
</geneLocation>
<sequence>MTRLLASVTDTLEAEQAIRGGADLIDLKDPARGALGALPCEQIRAILTRVAARRPVSATIGDLPADAELTRDLIRTTAATRVDYVKVGLFTKDHRAACLPAIADLAQTCAIVVVLFADRAPDLRDLRPFAAAGCAGVMLDTADKAAGGLLDHLGPDVLRAFVTQARSLGLLCGLAGALRLADIPALLPLGPDYLGFRGALCHADRRTAGLDPERLDAVRRAVPSAAPEGL</sequence>
<reference evidence="8 9" key="1">
    <citation type="submission" date="2017-03" db="EMBL/GenBank/DDBJ databases">
        <title>Complete genome sequence of Candidatus 'Thiodictyon syntrophicum' sp. nov. strain Cad16T, a photolithoautotroph purple sulfur bacterium isolated from an alpine meromictic lake.</title>
        <authorList>
            <person name="Luedin S.M."/>
            <person name="Pothier J.F."/>
            <person name="Danza F."/>
            <person name="Storelli N."/>
            <person name="Wittwer M."/>
            <person name="Tonolla M."/>
        </authorList>
    </citation>
    <scope>NUCLEOTIDE SEQUENCE [LARGE SCALE GENOMIC DNA]</scope>
    <source>
        <strain evidence="8 9">Cad16T</strain>
        <plasmid evidence="9">Plasmid pts485</plasmid>
    </source>
</reference>
<dbReference type="InterPro" id="IPR007565">
    <property type="entry name" value="4HFCP_synth"/>
</dbReference>
<dbReference type="Proteomes" id="UP000232638">
    <property type="component" value="Plasmid pTs485"/>
</dbReference>
<keyword evidence="9" id="KW-1185">Reference proteome</keyword>
<feature type="active site" description="Schiff-base intermediate with substrate" evidence="7">
    <location>
        <position position="28"/>
    </location>
</feature>
<dbReference type="GO" id="GO:0016829">
    <property type="term" value="F:lyase activity"/>
    <property type="evidence" value="ECO:0007669"/>
    <property type="project" value="UniProtKB-KW"/>
</dbReference>
<dbReference type="PIRSF" id="PIRSF015957">
    <property type="entry name" value="UCP015957"/>
    <property type="match status" value="1"/>
</dbReference>
<dbReference type="InterPro" id="IPR011060">
    <property type="entry name" value="RibuloseP-bd_barrel"/>
</dbReference>
<dbReference type="CDD" id="cd00945">
    <property type="entry name" value="Aldolase_Class_I"/>
    <property type="match status" value="1"/>
</dbReference>
<dbReference type="AlphaFoldDB" id="A0A2K8UJD9"/>
<evidence type="ECO:0000313" key="8">
    <source>
        <dbReference type="EMBL" id="AUB85696.1"/>
    </source>
</evidence>
<dbReference type="Pfam" id="PF04476">
    <property type="entry name" value="4HFCP_synth"/>
    <property type="match status" value="1"/>
</dbReference>
<keyword evidence="4" id="KW-0704">Schiff base</keyword>
<dbReference type="KEGG" id="tsy:THSYN_32940"/>
<evidence type="ECO:0000256" key="4">
    <source>
        <dbReference type="ARBA" id="ARBA00023270"/>
    </source>
</evidence>
<evidence type="ECO:0000313" key="9">
    <source>
        <dbReference type="Proteomes" id="UP000232638"/>
    </source>
</evidence>
<gene>
    <name evidence="8" type="ORF">THSYN_32940</name>
</gene>
<evidence type="ECO:0000256" key="5">
    <source>
        <dbReference type="ARBA" id="ARBA00032523"/>
    </source>
</evidence>
<organism evidence="8 9">
    <name type="scientific">Candidatus Thiodictyon syntrophicum</name>
    <dbReference type="NCBI Taxonomy" id="1166950"/>
    <lineage>
        <taxon>Bacteria</taxon>
        <taxon>Pseudomonadati</taxon>
        <taxon>Pseudomonadota</taxon>
        <taxon>Gammaproteobacteria</taxon>
        <taxon>Chromatiales</taxon>
        <taxon>Chromatiaceae</taxon>
        <taxon>Thiodictyon</taxon>
    </lineage>
</organism>
<comment type="function">
    <text evidence="1">Catalyzes the formation of 4-(hydroxymethyl)-2-furancarboxaldehyde phosphate (4-HFC-P) from two molecules of glyceraldehyde-3-P (GA-3-P).</text>
</comment>
<name>A0A2K8UJD9_9GAMM</name>
<dbReference type="EC" id="4.2.3.153" evidence="2"/>